<organism evidence="2 3">
    <name type="scientific">Anaerostipes rhamnosivorans</name>
    <dbReference type="NCBI Taxonomy" id="1229621"/>
    <lineage>
        <taxon>Bacteria</taxon>
        <taxon>Bacillati</taxon>
        <taxon>Bacillota</taxon>
        <taxon>Clostridia</taxon>
        <taxon>Lachnospirales</taxon>
        <taxon>Lachnospiraceae</taxon>
        <taxon>Anaerostipes</taxon>
    </lineage>
</organism>
<dbReference type="CDD" id="cd00093">
    <property type="entry name" value="HTH_XRE"/>
    <property type="match status" value="1"/>
</dbReference>
<evidence type="ECO:0000313" key="2">
    <source>
        <dbReference type="EMBL" id="QCP34938.1"/>
    </source>
</evidence>
<dbReference type="AlphaFoldDB" id="A0A4P8IBF6"/>
<protein>
    <recommendedName>
        <fullName evidence="1">HTH cro/C1-type domain-containing protein</fullName>
    </recommendedName>
</protein>
<proteinExistence type="predicted"/>
<reference evidence="2 3" key="1">
    <citation type="submission" date="2019-05" db="EMBL/GenBank/DDBJ databases">
        <title>Complete genome sequencing of Anaerostipes rhamnosivorans.</title>
        <authorList>
            <person name="Bui T.P.N."/>
            <person name="de Vos W.M."/>
        </authorList>
    </citation>
    <scope>NUCLEOTIDE SEQUENCE [LARGE SCALE GENOMIC DNA]</scope>
    <source>
        <strain evidence="2 3">1y2</strain>
    </source>
</reference>
<dbReference type="KEGG" id="arf:AR1Y2_1484"/>
<gene>
    <name evidence="2" type="ORF">AR1Y2_1484</name>
</gene>
<name>A0A4P8IBF6_9FIRM</name>
<dbReference type="OrthoDB" id="9813152at2"/>
<dbReference type="InterPro" id="IPR001387">
    <property type="entry name" value="Cro/C1-type_HTH"/>
</dbReference>
<evidence type="ECO:0000313" key="3">
    <source>
        <dbReference type="Proteomes" id="UP000298653"/>
    </source>
</evidence>
<dbReference type="PROSITE" id="PS50943">
    <property type="entry name" value="HTH_CROC1"/>
    <property type="match status" value="1"/>
</dbReference>
<evidence type="ECO:0000259" key="1">
    <source>
        <dbReference type="PROSITE" id="PS50943"/>
    </source>
</evidence>
<dbReference type="GO" id="GO:0003677">
    <property type="term" value="F:DNA binding"/>
    <property type="evidence" value="ECO:0007669"/>
    <property type="project" value="InterPro"/>
</dbReference>
<accession>A0A4P8IBF6</accession>
<dbReference type="RefSeq" id="WP_022261445.1">
    <property type="nucleotide sequence ID" value="NZ_CP040058.1"/>
</dbReference>
<dbReference type="InterPro" id="IPR010982">
    <property type="entry name" value="Lambda_DNA-bd_dom_sf"/>
</dbReference>
<dbReference type="EMBL" id="CP040058">
    <property type="protein sequence ID" value="QCP34938.1"/>
    <property type="molecule type" value="Genomic_DNA"/>
</dbReference>
<dbReference type="SUPFAM" id="SSF47413">
    <property type="entry name" value="lambda repressor-like DNA-binding domains"/>
    <property type="match status" value="1"/>
</dbReference>
<dbReference type="Proteomes" id="UP000298653">
    <property type="component" value="Chromosome"/>
</dbReference>
<dbReference type="SMART" id="SM00530">
    <property type="entry name" value="HTH_XRE"/>
    <property type="match status" value="1"/>
</dbReference>
<keyword evidence="3" id="KW-1185">Reference proteome</keyword>
<dbReference type="Gene3D" id="1.10.260.40">
    <property type="entry name" value="lambda repressor-like DNA-binding domains"/>
    <property type="match status" value="1"/>
</dbReference>
<feature type="domain" description="HTH cro/C1-type" evidence="1">
    <location>
        <begin position="12"/>
        <end position="67"/>
    </location>
</feature>
<dbReference type="Pfam" id="PF01381">
    <property type="entry name" value="HTH_3"/>
    <property type="match status" value="1"/>
</dbReference>
<sequence>MILDREEIGRRIYKIRKENGYTLEEFGQIIGGVTKASAFAWEHGIHLTKEERLEKIADLGGISLSELLFGHPESCFKKKCFDVEHYGTLIDDYEKECAGKWIRQKIYVYEEKMYLETWYNGDRIQFVELW</sequence>